<dbReference type="Proteomes" id="UP000240883">
    <property type="component" value="Unassembled WGS sequence"/>
</dbReference>
<dbReference type="EMBL" id="KZ678134">
    <property type="protein sequence ID" value="PSN68260.1"/>
    <property type="molecule type" value="Genomic_DNA"/>
</dbReference>
<dbReference type="PANTHER" id="PTHR21310">
    <property type="entry name" value="AMINOGLYCOSIDE PHOSPHOTRANSFERASE-RELATED-RELATED"/>
    <property type="match status" value="1"/>
</dbReference>
<dbReference type="SUPFAM" id="SSF56112">
    <property type="entry name" value="Protein kinase-like (PK-like)"/>
    <property type="match status" value="1"/>
</dbReference>
<sequence length="443" mass="50195">MTSKSKAVPSARWTSYEGWDYDGMKERLLLFMESINKLVLLQHVEKISGQTAKMSDPFSAGHHWCCFEFLLQDKSLIIARMRLPRHPDRSNSMTEASELYEIQCEVETMRFLQFNVKFVPTPKLYAYEPSGSPQAMAVGACYMLIEGFYGNTLQDVVFNMCNLPMSIQEHIISQWTAVQAELATFTFNQIGSISHFSKDGNIATIGPLAAAEAENFPSNGPFKTSEQYFEAVGSARLQSVRNITSESGDLGNSYKLCVLGAFVFCDIVSNTQLFKNEDLSFHLNHMDMGTQNILVDDDYNFLAIIDWQFAQTAPVQVNHYPMPFPLVKSDASMQKILQDPANKGFRNFQKSDRAQKLYLKKFKDAESNLKKKGSPVIPSISDQLNGPASRIYAILDKLDPSWPGLDELIYEMLRLAFELEEDTAKNYIERLEAEMEREGNQLC</sequence>
<dbReference type="PANTHER" id="PTHR21310:SF15">
    <property type="entry name" value="AMINOGLYCOSIDE PHOSPHOTRANSFERASE DOMAIN-CONTAINING PROTEIN"/>
    <property type="match status" value="1"/>
</dbReference>
<accession>A0A2T2NS93</accession>
<gene>
    <name evidence="1" type="ORF">BS50DRAFT_665880</name>
</gene>
<reference evidence="1 2" key="1">
    <citation type="journal article" date="2018" name="Front. Microbiol.">
        <title>Genome-Wide Analysis of Corynespora cassiicola Leaf Fall Disease Putative Effectors.</title>
        <authorList>
            <person name="Lopez D."/>
            <person name="Ribeiro S."/>
            <person name="Label P."/>
            <person name="Fumanal B."/>
            <person name="Venisse J.S."/>
            <person name="Kohler A."/>
            <person name="de Oliveira R.R."/>
            <person name="Labutti K."/>
            <person name="Lipzen A."/>
            <person name="Lail K."/>
            <person name="Bauer D."/>
            <person name="Ohm R.A."/>
            <person name="Barry K.W."/>
            <person name="Spatafora J."/>
            <person name="Grigoriev I.V."/>
            <person name="Martin F.M."/>
            <person name="Pujade-Renaud V."/>
        </authorList>
    </citation>
    <scope>NUCLEOTIDE SEQUENCE [LARGE SCALE GENOMIC DNA]</scope>
    <source>
        <strain evidence="1 2">Philippines</strain>
    </source>
</reference>
<keyword evidence="2" id="KW-1185">Reference proteome</keyword>
<protein>
    <submittedName>
        <fullName evidence="1">Uncharacterized protein</fullName>
    </submittedName>
</protein>
<evidence type="ECO:0000313" key="2">
    <source>
        <dbReference type="Proteomes" id="UP000240883"/>
    </source>
</evidence>
<organism evidence="1 2">
    <name type="scientific">Corynespora cassiicola Philippines</name>
    <dbReference type="NCBI Taxonomy" id="1448308"/>
    <lineage>
        <taxon>Eukaryota</taxon>
        <taxon>Fungi</taxon>
        <taxon>Dikarya</taxon>
        <taxon>Ascomycota</taxon>
        <taxon>Pezizomycotina</taxon>
        <taxon>Dothideomycetes</taxon>
        <taxon>Pleosporomycetidae</taxon>
        <taxon>Pleosporales</taxon>
        <taxon>Corynesporascaceae</taxon>
        <taxon>Corynespora</taxon>
    </lineage>
</organism>
<dbReference type="InterPro" id="IPR011009">
    <property type="entry name" value="Kinase-like_dom_sf"/>
</dbReference>
<dbReference type="AlphaFoldDB" id="A0A2T2NS93"/>
<evidence type="ECO:0000313" key="1">
    <source>
        <dbReference type="EMBL" id="PSN68260.1"/>
    </source>
</evidence>
<dbReference type="OrthoDB" id="5327538at2759"/>
<name>A0A2T2NS93_CORCC</name>
<proteinExistence type="predicted"/>
<dbReference type="InterPro" id="IPR051678">
    <property type="entry name" value="AGP_Transferase"/>
</dbReference>